<dbReference type="CDD" id="cd18804">
    <property type="entry name" value="SF2_C_priA"/>
    <property type="match status" value="1"/>
</dbReference>
<feature type="binding site" evidence="12">
    <location>
        <position position="571"/>
    </location>
    <ligand>
        <name>Zn(2+)</name>
        <dbReference type="ChEBI" id="CHEBI:29105"/>
        <label>2</label>
    </ligand>
</feature>
<feature type="binding site" evidence="12">
    <location>
        <position position="568"/>
    </location>
    <ligand>
        <name>Zn(2+)</name>
        <dbReference type="ChEBI" id="CHEBI:29105"/>
        <label>2</label>
    </ligand>
</feature>
<evidence type="ECO:0000256" key="11">
    <source>
        <dbReference type="ARBA" id="ARBA00048988"/>
    </source>
</evidence>
<dbReference type="Pfam" id="PF00271">
    <property type="entry name" value="Helicase_C"/>
    <property type="match status" value="1"/>
</dbReference>
<dbReference type="GO" id="GO:0006269">
    <property type="term" value="P:DNA replication, synthesis of primer"/>
    <property type="evidence" value="ECO:0007669"/>
    <property type="project" value="UniProtKB-KW"/>
</dbReference>
<evidence type="ECO:0000256" key="3">
    <source>
        <dbReference type="ARBA" id="ARBA00022723"/>
    </source>
</evidence>
<keyword evidence="10 12" id="KW-0413">Isomerase</keyword>
<evidence type="ECO:0000256" key="4">
    <source>
        <dbReference type="ARBA" id="ARBA00022741"/>
    </source>
</evidence>
<dbReference type="Pfam" id="PF18319">
    <property type="entry name" value="Zn_ribbon_PriA"/>
    <property type="match status" value="1"/>
</dbReference>
<comment type="catalytic activity">
    <reaction evidence="11 12">
        <text>ATP + H2O = ADP + phosphate + H(+)</text>
        <dbReference type="Rhea" id="RHEA:13065"/>
        <dbReference type="ChEBI" id="CHEBI:15377"/>
        <dbReference type="ChEBI" id="CHEBI:15378"/>
        <dbReference type="ChEBI" id="CHEBI:30616"/>
        <dbReference type="ChEBI" id="CHEBI:43474"/>
        <dbReference type="ChEBI" id="CHEBI:456216"/>
        <dbReference type="EC" id="5.6.2.4"/>
    </reaction>
</comment>
<gene>
    <name evidence="12" type="primary">priA</name>
    <name evidence="15" type="ORF">SAMN04488109_5352</name>
</gene>
<dbReference type="STRING" id="947013.SAMN04488109_5352"/>
<dbReference type="InterPro" id="IPR042115">
    <property type="entry name" value="PriA_3primeBD_sf"/>
</dbReference>
<dbReference type="EMBL" id="FQWQ01000004">
    <property type="protein sequence ID" value="SHH78005.1"/>
    <property type="molecule type" value="Genomic_DNA"/>
</dbReference>
<dbReference type="GO" id="GO:0006310">
    <property type="term" value="P:DNA recombination"/>
    <property type="evidence" value="ECO:0007669"/>
    <property type="project" value="InterPro"/>
</dbReference>
<dbReference type="RefSeq" id="WP_073140752.1">
    <property type="nucleotide sequence ID" value="NZ_FQWQ01000004.1"/>
</dbReference>
<dbReference type="GO" id="GO:0005524">
    <property type="term" value="F:ATP binding"/>
    <property type="evidence" value="ECO:0007669"/>
    <property type="project" value="UniProtKB-UniRule"/>
</dbReference>
<dbReference type="InterPro" id="IPR014001">
    <property type="entry name" value="Helicase_ATP-bd"/>
</dbReference>
<evidence type="ECO:0000256" key="7">
    <source>
        <dbReference type="ARBA" id="ARBA00022833"/>
    </source>
</evidence>
<dbReference type="GO" id="GO:0016887">
    <property type="term" value="F:ATP hydrolysis activity"/>
    <property type="evidence" value="ECO:0007669"/>
    <property type="project" value="RHEA"/>
</dbReference>
<feature type="binding site" evidence="12">
    <location>
        <position position="541"/>
    </location>
    <ligand>
        <name>Zn(2+)</name>
        <dbReference type="ChEBI" id="CHEBI:29105"/>
        <label>1</label>
    </ligand>
</feature>
<keyword evidence="7 12" id="KW-0862">Zinc</keyword>
<comment type="cofactor">
    <cofactor evidence="12">
        <name>Zn(2+)</name>
        <dbReference type="ChEBI" id="CHEBI:29105"/>
    </cofactor>
    <text evidence="12">Binds 2 zinc ions per subunit.</text>
</comment>
<evidence type="ECO:0000256" key="5">
    <source>
        <dbReference type="ARBA" id="ARBA00022801"/>
    </source>
</evidence>
<comment type="function">
    <text evidence="12">Initiates the restart of stalled replication forks, which reloads the replicative helicase on sites other than the origin of replication. Recognizes and binds to abandoned replication forks and remodels them to uncover a helicase loading site. Promotes assembly of the primosome at these replication forks.</text>
</comment>
<comment type="catalytic activity">
    <reaction evidence="12">
        <text>Couples ATP hydrolysis with the unwinding of duplex DNA by translocating in the 3'-5' direction.</text>
        <dbReference type="EC" id="5.6.2.4"/>
    </reaction>
</comment>
<dbReference type="Pfam" id="PF00270">
    <property type="entry name" value="DEAD"/>
    <property type="match status" value="1"/>
</dbReference>
<protein>
    <recommendedName>
        <fullName evidence="12">Replication restart protein PriA</fullName>
    </recommendedName>
    <alternativeName>
        <fullName evidence="12">ATP-dependent DNA helicase PriA</fullName>
        <ecNumber evidence="12">5.6.2.4</ecNumber>
    </alternativeName>
    <alternativeName>
        <fullName evidence="12">DNA 3'-5' helicase PriA</fullName>
    </alternativeName>
</protein>
<evidence type="ECO:0000256" key="6">
    <source>
        <dbReference type="ARBA" id="ARBA00022806"/>
    </source>
</evidence>
<dbReference type="FunFam" id="3.40.50.300:FF:000489">
    <property type="entry name" value="Primosome assembly protein PriA"/>
    <property type="match status" value="1"/>
</dbReference>
<dbReference type="InterPro" id="IPR041222">
    <property type="entry name" value="PriA_3primeBD"/>
</dbReference>
<dbReference type="Gene3D" id="3.40.1440.60">
    <property type="entry name" value="PriA, 3(prime) DNA-binding domain"/>
    <property type="match status" value="1"/>
</dbReference>
<feature type="binding site" evidence="12">
    <location>
        <position position="581"/>
    </location>
    <ligand>
        <name>Zn(2+)</name>
        <dbReference type="ChEBI" id="CHEBI:29105"/>
        <label>1</label>
    </ligand>
</feature>
<dbReference type="Gene3D" id="3.40.50.300">
    <property type="entry name" value="P-loop containing nucleotide triphosphate hydrolases"/>
    <property type="match status" value="2"/>
</dbReference>
<evidence type="ECO:0000256" key="2">
    <source>
        <dbReference type="ARBA" id="ARBA00022705"/>
    </source>
</evidence>
<feature type="domain" description="Helicase ATP-binding" evidence="13">
    <location>
        <begin position="311"/>
        <end position="478"/>
    </location>
</feature>
<dbReference type="Pfam" id="PF17764">
    <property type="entry name" value="PriA_3primeBD"/>
    <property type="match status" value="1"/>
</dbReference>
<feature type="binding site" evidence="12">
    <location>
        <position position="584"/>
    </location>
    <ligand>
        <name>Zn(2+)</name>
        <dbReference type="ChEBI" id="CHEBI:29105"/>
        <label>1</label>
    </ligand>
</feature>
<dbReference type="EC" id="5.6.2.4" evidence="12"/>
<dbReference type="InterPro" id="IPR005259">
    <property type="entry name" value="PriA"/>
</dbReference>
<dbReference type="PANTHER" id="PTHR30580">
    <property type="entry name" value="PRIMOSOMAL PROTEIN N"/>
    <property type="match status" value="1"/>
</dbReference>
<dbReference type="GO" id="GO:1990077">
    <property type="term" value="C:primosome complex"/>
    <property type="evidence" value="ECO:0007669"/>
    <property type="project" value="UniProtKB-UniRule"/>
</dbReference>
<dbReference type="GO" id="GO:0008270">
    <property type="term" value="F:zinc ion binding"/>
    <property type="evidence" value="ECO:0007669"/>
    <property type="project" value="UniProtKB-UniRule"/>
</dbReference>
<accession>A0A1M5VRX6</accession>
<dbReference type="PROSITE" id="PS51192">
    <property type="entry name" value="HELICASE_ATP_BIND_1"/>
    <property type="match status" value="1"/>
</dbReference>
<evidence type="ECO:0000313" key="15">
    <source>
        <dbReference type="EMBL" id="SHH78005.1"/>
    </source>
</evidence>
<dbReference type="GO" id="GO:0043138">
    <property type="term" value="F:3'-5' DNA helicase activity"/>
    <property type="evidence" value="ECO:0007669"/>
    <property type="project" value="UniProtKB-EC"/>
</dbReference>
<dbReference type="PANTHER" id="PTHR30580:SF0">
    <property type="entry name" value="PRIMOSOMAL PROTEIN N"/>
    <property type="match status" value="1"/>
</dbReference>
<keyword evidence="9 12" id="KW-0238">DNA-binding</keyword>
<evidence type="ECO:0000256" key="12">
    <source>
        <dbReference type="HAMAP-Rule" id="MF_00983"/>
    </source>
</evidence>
<dbReference type="PROSITE" id="PS51194">
    <property type="entry name" value="HELICASE_CTER"/>
    <property type="match status" value="1"/>
</dbReference>
<feature type="domain" description="Helicase C-terminal" evidence="14">
    <location>
        <begin position="556"/>
        <end position="742"/>
    </location>
</feature>
<keyword evidence="2 12" id="KW-0235">DNA replication</keyword>
<keyword evidence="16" id="KW-1185">Reference proteome</keyword>
<dbReference type="InterPro" id="IPR001650">
    <property type="entry name" value="Helicase_C-like"/>
</dbReference>
<dbReference type="Proteomes" id="UP000184212">
    <property type="component" value="Unassembled WGS sequence"/>
</dbReference>
<comment type="subunit">
    <text evidence="12">Component of the replication restart primosome.</text>
</comment>
<evidence type="ECO:0000256" key="9">
    <source>
        <dbReference type="ARBA" id="ARBA00023125"/>
    </source>
</evidence>
<dbReference type="SUPFAM" id="SSF52540">
    <property type="entry name" value="P-loop containing nucleoside triphosphate hydrolases"/>
    <property type="match status" value="2"/>
</dbReference>
<evidence type="ECO:0000259" key="14">
    <source>
        <dbReference type="PROSITE" id="PS51194"/>
    </source>
</evidence>
<dbReference type="GO" id="GO:0006270">
    <property type="term" value="P:DNA replication initiation"/>
    <property type="evidence" value="ECO:0007669"/>
    <property type="project" value="TreeGrafter"/>
</dbReference>
<dbReference type="InterPro" id="IPR041236">
    <property type="entry name" value="PriA_C"/>
</dbReference>
<dbReference type="InterPro" id="IPR011545">
    <property type="entry name" value="DEAD/DEAH_box_helicase_dom"/>
</dbReference>
<keyword evidence="1 12" id="KW-0639">Primosome</keyword>
<keyword evidence="3 12" id="KW-0479">Metal-binding</keyword>
<keyword evidence="4 12" id="KW-0547">Nucleotide-binding</keyword>
<reference evidence="15 16" key="1">
    <citation type="submission" date="2016-11" db="EMBL/GenBank/DDBJ databases">
        <authorList>
            <person name="Jaros S."/>
            <person name="Januszkiewicz K."/>
            <person name="Wedrychowicz H."/>
        </authorList>
    </citation>
    <scope>NUCLEOTIDE SEQUENCE [LARGE SCALE GENOMIC DNA]</scope>
    <source>
        <strain evidence="15 16">DSM 24574</strain>
    </source>
</reference>
<dbReference type="GO" id="GO:0003677">
    <property type="term" value="F:DNA binding"/>
    <property type="evidence" value="ECO:0007669"/>
    <property type="project" value="UniProtKB-UniRule"/>
</dbReference>
<dbReference type="InterPro" id="IPR040498">
    <property type="entry name" value="PriA_CRR"/>
</dbReference>
<name>A0A1M5VRX6_9BACT</name>
<dbReference type="GO" id="GO:0006302">
    <property type="term" value="P:double-strand break repair"/>
    <property type="evidence" value="ECO:0007669"/>
    <property type="project" value="InterPro"/>
</dbReference>
<evidence type="ECO:0000259" key="13">
    <source>
        <dbReference type="PROSITE" id="PS51192"/>
    </source>
</evidence>
<sequence length="836" mass="94570">MELFEQPGTESRITLFAELMLPIPVPKLFTYRVPLPLNDKIMVGQRAIVPFGDRKILTGVVVSVTDQPPKQYEAKYILELLDDFPSVTELQFKLFQWMADYYLCTTGEVMNAALPSGLKLSSESMVQLNPAFNLEESDFDFSEKERMLLKRLVGESMEYSAISKFLGVKTVYSLLKSLVGKGAIILYEEVKEKYKPRTERRIRLTDVYAVASALEGLFETIGTKPKQEAIVLKYLQDVPVLSHAEANKHGLAHKQLMSDDTLSESSLRTLIKNGVFEEFEVVVSRFEEEPLPDQHIIQLSEEQHQAQQAILASFKEHSATLLQGVTGSGKTEIYINLIKQAIEGGSQVLYLLPEIALTTQIVQRLRKIFGTTMGVYHSKFSDNERVEVWNGILNGRFKFVVGVRSAIFLPFDNLGLIIVDEEHDASYKQQEPAPRYHARDVAVVMAQLHHAKVLLGSATPAVETYYQALQGKYGFVKLDKRFGEARLPTLVLADMGRERKQKTVKGEFSGLLLKSIGDALSKKEQVIVFQNRRGYSPMVNCEDCGWVPKCVNCAVSLTYHQYRHALVCHYCGYREALPQNCPTCSSTRLKTVGYGTEKLEEELMLHFPDARIQRMDLDTTRSKSGYESILDHFERGETDILVGTQMVTKGLDFDHVSLVGIFNADRMIHFPDFRSYERAYQLITQVSGRAGRREVPGTVVIQTSSPDHPLLVTILNHSMEKFYGDQLEDRRQHSYPPFSRLIDVTIKHVDKKVCREGADALFKLFRSAMPGTKLLGPGEPMVSKIRNQFLMSILVKIPRGSSELGALKQALMQCIQQLLKEKEHRNTRVIVDVDPV</sequence>
<feature type="binding site" evidence="12">
    <location>
        <position position="544"/>
    </location>
    <ligand>
        <name>Zn(2+)</name>
        <dbReference type="ChEBI" id="CHEBI:29105"/>
        <label>1</label>
    </ligand>
</feature>
<comment type="similarity">
    <text evidence="12">Belongs to the helicase family. PriA subfamily.</text>
</comment>
<dbReference type="CDD" id="cd17929">
    <property type="entry name" value="DEXHc_priA"/>
    <property type="match status" value="1"/>
</dbReference>
<feature type="binding site" evidence="12">
    <location>
        <position position="550"/>
    </location>
    <ligand>
        <name>Zn(2+)</name>
        <dbReference type="ChEBI" id="CHEBI:29105"/>
        <label>2</label>
    </ligand>
</feature>
<organism evidence="15 16">
    <name type="scientific">Chryseolinea serpens</name>
    <dbReference type="NCBI Taxonomy" id="947013"/>
    <lineage>
        <taxon>Bacteria</taxon>
        <taxon>Pseudomonadati</taxon>
        <taxon>Bacteroidota</taxon>
        <taxon>Cytophagia</taxon>
        <taxon>Cytophagales</taxon>
        <taxon>Fulvivirgaceae</taxon>
        <taxon>Chryseolinea</taxon>
    </lineage>
</organism>
<dbReference type="Pfam" id="PF18074">
    <property type="entry name" value="PriA_C"/>
    <property type="match status" value="1"/>
</dbReference>
<dbReference type="HAMAP" id="MF_00983">
    <property type="entry name" value="PriA"/>
    <property type="match status" value="1"/>
</dbReference>
<proteinExistence type="inferred from homology"/>
<dbReference type="NCBIfam" id="TIGR00595">
    <property type="entry name" value="priA"/>
    <property type="match status" value="1"/>
</dbReference>
<evidence type="ECO:0000313" key="16">
    <source>
        <dbReference type="Proteomes" id="UP000184212"/>
    </source>
</evidence>
<dbReference type="FunFam" id="3.40.1440.60:FF:000001">
    <property type="entry name" value="Primosomal protein N"/>
    <property type="match status" value="1"/>
</dbReference>
<keyword evidence="8 12" id="KW-0067">ATP-binding</keyword>
<feature type="binding site" evidence="12">
    <location>
        <position position="553"/>
    </location>
    <ligand>
        <name>Zn(2+)</name>
        <dbReference type="ChEBI" id="CHEBI:29105"/>
        <label>2</label>
    </ligand>
</feature>
<keyword evidence="6 12" id="KW-0347">Helicase</keyword>
<keyword evidence="5 12" id="KW-0378">Hydrolase</keyword>
<evidence type="ECO:0000256" key="8">
    <source>
        <dbReference type="ARBA" id="ARBA00022840"/>
    </source>
</evidence>
<dbReference type="SMART" id="SM00487">
    <property type="entry name" value="DEXDc"/>
    <property type="match status" value="1"/>
</dbReference>
<evidence type="ECO:0000256" key="10">
    <source>
        <dbReference type="ARBA" id="ARBA00023235"/>
    </source>
</evidence>
<dbReference type="SMART" id="SM00490">
    <property type="entry name" value="HELICc"/>
    <property type="match status" value="1"/>
</dbReference>
<evidence type="ECO:0000256" key="1">
    <source>
        <dbReference type="ARBA" id="ARBA00022515"/>
    </source>
</evidence>
<dbReference type="AlphaFoldDB" id="A0A1M5VRX6"/>
<dbReference type="InterPro" id="IPR027417">
    <property type="entry name" value="P-loop_NTPase"/>
</dbReference>